<dbReference type="EMBL" id="AP026867">
    <property type="protein sequence ID" value="BDS13834.1"/>
    <property type="molecule type" value="Genomic_DNA"/>
</dbReference>
<dbReference type="Gene3D" id="3.40.50.10090">
    <property type="match status" value="2"/>
</dbReference>
<accession>A0A915YIW5</accession>
<dbReference type="CDD" id="cd06578">
    <property type="entry name" value="HemD"/>
    <property type="match status" value="1"/>
</dbReference>
<gene>
    <name evidence="2" type="ORF">AsAng_0045960</name>
</gene>
<evidence type="ECO:0000259" key="1">
    <source>
        <dbReference type="Pfam" id="PF02602"/>
    </source>
</evidence>
<dbReference type="InterPro" id="IPR003754">
    <property type="entry name" value="4pyrrol_synth_uPrphyn_synth"/>
</dbReference>
<proteinExistence type="predicted"/>
<evidence type="ECO:0000313" key="2">
    <source>
        <dbReference type="EMBL" id="BDS13834.1"/>
    </source>
</evidence>
<dbReference type="Pfam" id="PF02602">
    <property type="entry name" value="HEM4"/>
    <property type="match status" value="1"/>
</dbReference>
<reference evidence="2" key="1">
    <citation type="submission" date="2022-09" db="EMBL/GenBank/DDBJ databases">
        <title>Aureispira anguillicida sp. nov., isolated from Leptocephalus of Japanese eel Anguilla japonica.</title>
        <authorList>
            <person name="Yuasa K."/>
            <person name="Mekata T."/>
            <person name="Ikunari K."/>
        </authorList>
    </citation>
    <scope>NUCLEOTIDE SEQUENCE</scope>
    <source>
        <strain evidence="2">EL160426</strain>
    </source>
</reference>
<dbReference type="SUPFAM" id="SSF69618">
    <property type="entry name" value="HemD-like"/>
    <property type="match status" value="1"/>
</dbReference>
<dbReference type="InterPro" id="IPR039793">
    <property type="entry name" value="UROS/Hem4"/>
</dbReference>
<dbReference type="GO" id="GO:0005829">
    <property type="term" value="C:cytosol"/>
    <property type="evidence" value="ECO:0007669"/>
    <property type="project" value="TreeGrafter"/>
</dbReference>
<dbReference type="GO" id="GO:0006780">
    <property type="term" value="P:uroporphyrinogen III biosynthetic process"/>
    <property type="evidence" value="ECO:0007669"/>
    <property type="project" value="InterPro"/>
</dbReference>
<dbReference type="KEGG" id="aup:AsAng_0045960"/>
<dbReference type="RefSeq" id="WP_264789086.1">
    <property type="nucleotide sequence ID" value="NZ_AP026867.1"/>
</dbReference>
<evidence type="ECO:0000313" key="3">
    <source>
        <dbReference type="Proteomes" id="UP001060919"/>
    </source>
</evidence>
<name>A0A915YIW5_9BACT</name>
<dbReference type="InterPro" id="IPR036108">
    <property type="entry name" value="4pyrrol_syn_uPrphyn_synt_sf"/>
</dbReference>
<sequence length="264" mass="30431">MSAESKDKLNKVESILVTQLTTKNNRAPYDKLVERFGLKIDYRPFTEVIPVTAKDFRKQKIVLENYTAIILTSKSAVDHFFRLCDEMRYKVPSDLKYFCKSEAVALYLQKHIVYRKRKVFFGKRTLDDLKPSLLKHKKKEKFLLPCSNFGGRNFASFLEENDFDFNESVMYLAASSDISDLEDVFYDILVFFSPLSLQSLYDNFPEFKQNKTRIAAFGKTTAQAVLDRGLRLDIKAPTPETPSMTMAIEKYIRQTLEGASTSGK</sequence>
<dbReference type="PANTHER" id="PTHR12390:SF0">
    <property type="entry name" value="UROPORPHYRINOGEN-III SYNTHASE"/>
    <property type="match status" value="1"/>
</dbReference>
<organism evidence="2 3">
    <name type="scientific">Aureispira anguillae</name>
    <dbReference type="NCBI Taxonomy" id="2864201"/>
    <lineage>
        <taxon>Bacteria</taxon>
        <taxon>Pseudomonadati</taxon>
        <taxon>Bacteroidota</taxon>
        <taxon>Saprospiria</taxon>
        <taxon>Saprospirales</taxon>
        <taxon>Saprospiraceae</taxon>
        <taxon>Aureispira</taxon>
    </lineage>
</organism>
<feature type="domain" description="Tetrapyrrole biosynthesis uroporphyrinogen III synthase" evidence="1">
    <location>
        <begin position="30"/>
        <end position="245"/>
    </location>
</feature>
<dbReference type="GO" id="GO:0004852">
    <property type="term" value="F:uroporphyrinogen-III synthase activity"/>
    <property type="evidence" value="ECO:0007669"/>
    <property type="project" value="InterPro"/>
</dbReference>
<dbReference type="Proteomes" id="UP001060919">
    <property type="component" value="Chromosome"/>
</dbReference>
<keyword evidence="3" id="KW-1185">Reference proteome</keyword>
<dbReference type="AlphaFoldDB" id="A0A915YIW5"/>
<dbReference type="PANTHER" id="PTHR12390">
    <property type="entry name" value="UROPORPHYRINOGEN III SYNTHASE"/>
    <property type="match status" value="1"/>
</dbReference>
<protein>
    <submittedName>
        <fullName evidence="2">Uroporphyrinogen-III synthase</fullName>
    </submittedName>
</protein>